<name>K0SDW8_THAOC</name>
<dbReference type="PANTHER" id="PTHR10177">
    <property type="entry name" value="CYCLINS"/>
    <property type="match status" value="1"/>
</dbReference>
<evidence type="ECO:0000259" key="3">
    <source>
        <dbReference type="SMART" id="SM00385"/>
    </source>
</evidence>
<organism evidence="4 5">
    <name type="scientific">Thalassiosira oceanica</name>
    <name type="common">Marine diatom</name>
    <dbReference type="NCBI Taxonomy" id="159749"/>
    <lineage>
        <taxon>Eukaryota</taxon>
        <taxon>Sar</taxon>
        <taxon>Stramenopiles</taxon>
        <taxon>Ochrophyta</taxon>
        <taxon>Bacillariophyta</taxon>
        <taxon>Coscinodiscophyceae</taxon>
        <taxon>Thalassiosirophycidae</taxon>
        <taxon>Thalassiosirales</taxon>
        <taxon>Thalassiosiraceae</taxon>
        <taxon>Thalassiosira</taxon>
    </lineage>
</organism>
<dbReference type="InterPro" id="IPR006671">
    <property type="entry name" value="Cyclin_N"/>
</dbReference>
<keyword evidence="1 2" id="KW-0195">Cyclin</keyword>
<evidence type="ECO:0000256" key="2">
    <source>
        <dbReference type="RuleBase" id="RU000383"/>
    </source>
</evidence>
<dbReference type="OrthoDB" id="41162at2759"/>
<dbReference type="AlphaFoldDB" id="K0SDW8"/>
<comment type="caution">
    <text evidence="4">The sequence shown here is derived from an EMBL/GenBank/DDBJ whole genome shotgun (WGS) entry which is preliminary data.</text>
</comment>
<evidence type="ECO:0000313" key="4">
    <source>
        <dbReference type="EMBL" id="EJK56842.1"/>
    </source>
</evidence>
<proteinExistence type="inferred from homology"/>
<feature type="domain" description="Cyclin-like" evidence="3">
    <location>
        <begin position="196"/>
        <end position="284"/>
    </location>
</feature>
<dbReference type="Proteomes" id="UP000266841">
    <property type="component" value="Unassembled WGS sequence"/>
</dbReference>
<dbReference type="Pfam" id="PF02984">
    <property type="entry name" value="Cyclin_C"/>
    <property type="match status" value="1"/>
</dbReference>
<dbReference type="Pfam" id="PF00134">
    <property type="entry name" value="Cyclin_N"/>
    <property type="match status" value="1"/>
</dbReference>
<reference evidence="4 5" key="1">
    <citation type="journal article" date="2012" name="Genome Biol.">
        <title>Genome and low-iron response of an oceanic diatom adapted to chronic iron limitation.</title>
        <authorList>
            <person name="Lommer M."/>
            <person name="Specht M."/>
            <person name="Roy A.S."/>
            <person name="Kraemer L."/>
            <person name="Andreson R."/>
            <person name="Gutowska M.A."/>
            <person name="Wolf J."/>
            <person name="Bergner S.V."/>
            <person name="Schilhabel M.B."/>
            <person name="Klostermeier U.C."/>
            <person name="Beiko R.G."/>
            <person name="Rosenstiel P."/>
            <person name="Hippler M."/>
            <person name="Laroche J."/>
        </authorList>
    </citation>
    <scope>NUCLEOTIDE SEQUENCE [LARGE SCALE GENOMIC DNA]</scope>
    <source>
        <strain evidence="4 5">CCMP1005</strain>
    </source>
</reference>
<evidence type="ECO:0000256" key="1">
    <source>
        <dbReference type="ARBA" id="ARBA00023127"/>
    </source>
</evidence>
<accession>K0SDW8</accession>
<evidence type="ECO:0000313" key="5">
    <source>
        <dbReference type="Proteomes" id="UP000266841"/>
    </source>
</evidence>
<keyword evidence="5" id="KW-1185">Reference proteome</keyword>
<dbReference type="Gene3D" id="1.10.472.10">
    <property type="entry name" value="Cyclin-like"/>
    <property type="match status" value="2"/>
</dbReference>
<dbReference type="InterPro" id="IPR039361">
    <property type="entry name" value="Cyclin"/>
</dbReference>
<dbReference type="SMART" id="SM00385">
    <property type="entry name" value="CYCLIN"/>
    <property type="match status" value="2"/>
</dbReference>
<dbReference type="EMBL" id="AGNL01030341">
    <property type="protein sequence ID" value="EJK56842.1"/>
    <property type="molecule type" value="Genomic_DNA"/>
</dbReference>
<dbReference type="InterPro" id="IPR036915">
    <property type="entry name" value="Cyclin-like_sf"/>
</dbReference>
<protein>
    <recommendedName>
        <fullName evidence="3">Cyclin-like domain-containing protein</fullName>
    </recommendedName>
</protein>
<dbReference type="eggNOG" id="KOG0653">
    <property type="taxonomic scope" value="Eukaryota"/>
</dbReference>
<dbReference type="SUPFAM" id="SSF47954">
    <property type="entry name" value="Cyclin-like"/>
    <property type="match status" value="2"/>
</dbReference>
<sequence length="415" mass="45869">MSRTKQTARTTGQAARKRGCRAAYDRNPSYKRCKGGTSDVAGDEAAAVISAARPTHARQNEVVGAKTDDVCPTKLFPSQDIENSGDAGANCETCVQFCLEGGDVATSGGDIVAFVPYNYALTKKDVAAEIVDRVAKRREKETTTYKVTNYLTSDWQRTLVDLAIRSEPSENGLAEGEEQDEVSEDSIGAWRTMICDWNYKVVDHFGLDREIIAVAMSYLDRYMSTRSVKVDARSFQLTAVTTLHLATKLYAPTPAKLSISHFAALGRGHFTVEEIAACEKLVLESLDWQVHPPTPQAFCHDFMRLVPRQVADQTRRDMTELVWFLAELSVCGTSFVAQKPSAIAMASMLNAFDILSDSIDPCHKVKFLHTASRIGLDVVSENEEVILCYESLREMFDENGYEICFEDSHVVAALG</sequence>
<comment type="similarity">
    <text evidence="2">Belongs to the cyclin family.</text>
</comment>
<dbReference type="InterPro" id="IPR004367">
    <property type="entry name" value="Cyclin_C-dom"/>
</dbReference>
<dbReference type="InterPro" id="IPR013763">
    <property type="entry name" value="Cyclin-like_dom"/>
</dbReference>
<dbReference type="FunFam" id="1.10.472.10:FF:000093">
    <property type="entry name" value="Predicted protein"/>
    <property type="match status" value="1"/>
</dbReference>
<gene>
    <name evidence="4" type="ORF">THAOC_23185</name>
</gene>
<feature type="domain" description="Cyclin-like" evidence="3">
    <location>
        <begin position="301"/>
        <end position="388"/>
    </location>
</feature>